<dbReference type="EMBL" id="MLAK01000812">
    <property type="protein sequence ID" value="OHT03942.1"/>
    <property type="molecule type" value="Genomic_DNA"/>
</dbReference>
<dbReference type="Proteomes" id="UP000179807">
    <property type="component" value="Unassembled WGS sequence"/>
</dbReference>
<keyword evidence="2" id="KW-1185">Reference proteome</keyword>
<protein>
    <submittedName>
        <fullName evidence="1">Uncharacterized protein</fullName>
    </submittedName>
</protein>
<gene>
    <name evidence="1" type="ORF">TRFO_28729</name>
</gene>
<dbReference type="PANTHER" id="PTHR43686:SF1">
    <property type="entry name" value="AMINOTRAN_5 DOMAIN-CONTAINING PROTEIN"/>
    <property type="match status" value="1"/>
</dbReference>
<dbReference type="AlphaFoldDB" id="A0A1J4K2I0"/>
<dbReference type="SUPFAM" id="SSF52402">
    <property type="entry name" value="Adenine nucleotide alpha hydrolases-like"/>
    <property type="match status" value="1"/>
</dbReference>
<evidence type="ECO:0000313" key="2">
    <source>
        <dbReference type="Proteomes" id="UP000179807"/>
    </source>
</evidence>
<sequence>MWSLILMKKFTRFKRQIGKASADFEMIQNGDKFLIPIDTDYPHLSLAAFFQQKNIVLPDSKPLCIIHFHSSEEPSSETVDYLDKFCAKRKITYSCKKVENVTSRTLYKKVLIDTALEFECNKIALPDSLDYLDASILSNMAFNAVFTGPSVIEKVETDGQTVTFIRPFCYLTDEEIEKLGEVNEFPNAPTGIRISENEEMAIARRAMNHFLDGTSNIRMNFFNAQSNIQKKYIGNGDNEEPIHFTEDVEI</sequence>
<dbReference type="VEuPathDB" id="TrichDB:TRFO_28729"/>
<proteinExistence type="predicted"/>
<dbReference type="Gene3D" id="3.40.50.620">
    <property type="entry name" value="HUPs"/>
    <property type="match status" value="1"/>
</dbReference>
<reference evidence="1" key="1">
    <citation type="submission" date="2016-10" db="EMBL/GenBank/DDBJ databases">
        <authorList>
            <person name="Benchimol M."/>
            <person name="Almeida L.G."/>
            <person name="Vasconcelos A.T."/>
            <person name="Perreira-Neves A."/>
            <person name="Rosa I.A."/>
            <person name="Tasca T."/>
            <person name="Bogo M.R."/>
            <person name="de Souza W."/>
        </authorList>
    </citation>
    <scope>NUCLEOTIDE SEQUENCE [LARGE SCALE GENOMIC DNA]</scope>
    <source>
        <strain evidence="1">K</strain>
    </source>
</reference>
<dbReference type="OrthoDB" id="10408376at2759"/>
<dbReference type="PANTHER" id="PTHR43686">
    <property type="entry name" value="SULFURTRANSFERASE-RELATED"/>
    <property type="match status" value="1"/>
</dbReference>
<accession>A0A1J4K2I0</accession>
<dbReference type="InterPro" id="IPR014729">
    <property type="entry name" value="Rossmann-like_a/b/a_fold"/>
</dbReference>
<dbReference type="GeneID" id="94841051"/>
<dbReference type="RefSeq" id="XP_068357078.1">
    <property type="nucleotide sequence ID" value="XM_068506347.1"/>
</dbReference>
<comment type="caution">
    <text evidence="1">The sequence shown here is derived from an EMBL/GenBank/DDBJ whole genome shotgun (WGS) entry which is preliminary data.</text>
</comment>
<name>A0A1J4K2I0_9EUKA</name>
<evidence type="ECO:0000313" key="1">
    <source>
        <dbReference type="EMBL" id="OHT03942.1"/>
    </source>
</evidence>
<organism evidence="1 2">
    <name type="scientific">Tritrichomonas foetus</name>
    <dbReference type="NCBI Taxonomy" id="1144522"/>
    <lineage>
        <taxon>Eukaryota</taxon>
        <taxon>Metamonada</taxon>
        <taxon>Parabasalia</taxon>
        <taxon>Tritrichomonadida</taxon>
        <taxon>Tritrichomonadidae</taxon>
        <taxon>Tritrichomonas</taxon>
    </lineage>
</organism>